<feature type="transmembrane region" description="Helical" evidence="1">
    <location>
        <begin position="6"/>
        <end position="28"/>
    </location>
</feature>
<accession>D6GRL3</accession>
<feature type="transmembrane region" description="Helical" evidence="1">
    <location>
        <begin position="58"/>
        <end position="76"/>
    </location>
</feature>
<proteinExistence type="predicted"/>
<dbReference type="EMBL" id="CP002390">
    <property type="protein sequence ID" value="EFE28304.2"/>
    <property type="molecule type" value="Genomic_DNA"/>
</dbReference>
<keyword evidence="3" id="KW-1185">Reference proteome</keyword>
<keyword evidence="1" id="KW-1133">Transmembrane helix</keyword>
<evidence type="ECO:0000313" key="2">
    <source>
        <dbReference type="EMBL" id="EFE28304.2"/>
    </source>
</evidence>
<dbReference type="OrthoDB" id="1551255at2"/>
<reference evidence="3" key="1">
    <citation type="submission" date="2010-12" db="EMBL/GenBank/DDBJ databases">
        <title>The genome sequence of Filifactor alocis strain ATCC 35896.</title>
        <authorList>
            <consortium name="The Broad Institute Genome Sequencing Platform"/>
            <person name="Ward D."/>
            <person name="Earl A."/>
            <person name="Feldgarden M."/>
            <person name="Young S.K."/>
            <person name="Gargeya S."/>
            <person name="Zeng Q."/>
            <person name="Alvarado L."/>
            <person name="Berlin A."/>
            <person name="Bochicchio J."/>
            <person name="Chapman S.B."/>
            <person name="Chen Z."/>
            <person name="Freedman E."/>
            <person name="Gellesch M."/>
            <person name="Goldberg J."/>
            <person name="Griggs A."/>
            <person name="Gujja S."/>
            <person name="Heilman E."/>
            <person name="Heiman D."/>
            <person name="Howarth C."/>
            <person name="Mehta T."/>
            <person name="Neiman D."/>
            <person name="Pearson M."/>
            <person name="Roberts A."/>
            <person name="Saif S."/>
            <person name="Shea T."/>
            <person name="Shenoy N."/>
            <person name="Sisk P."/>
            <person name="Stolte C."/>
            <person name="Sykes S."/>
            <person name="White J."/>
            <person name="Yandava C."/>
            <person name="Izard J."/>
            <person name="Blanton J.M."/>
            <person name="Baranova O.V."/>
            <person name="Tanner A.C."/>
            <person name="Dewhirst F.E."/>
            <person name="Haas B."/>
            <person name="Nusbaum C."/>
            <person name="Birren B."/>
        </authorList>
    </citation>
    <scope>NUCLEOTIDE SEQUENCE [LARGE SCALE GENOMIC DNA]</scope>
    <source>
        <strain evidence="3">ATCC 35896 / D40 B5</strain>
    </source>
</reference>
<dbReference type="HOGENOM" id="CLU_820723_0_0_9"/>
<name>D6GRL3_FILAD</name>
<feature type="transmembrane region" description="Helical" evidence="1">
    <location>
        <begin position="108"/>
        <end position="129"/>
    </location>
</feature>
<keyword evidence="1" id="KW-0812">Transmembrane</keyword>
<dbReference type="eggNOG" id="ENOG502Z8KH">
    <property type="taxonomic scope" value="Bacteria"/>
</dbReference>
<dbReference type="KEGG" id="faa:HMPREF0389_00219"/>
<evidence type="ECO:0000256" key="1">
    <source>
        <dbReference type="SAM" id="Phobius"/>
    </source>
</evidence>
<dbReference type="RefSeq" id="WP_014262085.1">
    <property type="nucleotide sequence ID" value="NC_016630.1"/>
</dbReference>
<evidence type="ECO:0000313" key="3">
    <source>
        <dbReference type="Proteomes" id="UP000007468"/>
    </source>
</evidence>
<dbReference type="PATRIC" id="fig|546269.5.peg.440"/>
<feature type="transmembrane region" description="Helical" evidence="1">
    <location>
        <begin position="82"/>
        <end position="101"/>
    </location>
</feature>
<dbReference type="Proteomes" id="UP000007468">
    <property type="component" value="Chromosome"/>
</dbReference>
<keyword evidence="1" id="KW-0472">Membrane</keyword>
<protein>
    <submittedName>
        <fullName evidence="2">Uncharacterized protein</fullName>
    </submittedName>
</protein>
<organism evidence="2 3">
    <name type="scientific">Filifactor alocis (strain ATCC 35896 / CCUG 47790 / D40 B5)</name>
    <name type="common">Fusobacterium alocis</name>
    <dbReference type="NCBI Taxonomy" id="546269"/>
    <lineage>
        <taxon>Bacteria</taxon>
        <taxon>Bacillati</taxon>
        <taxon>Bacillota</taxon>
        <taxon>Clostridia</taxon>
        <taxon>Peptostreptococcales</taxon>
        <taxon>Filifactoraceae</taxon>
        <taxon>Filifactor</taxon>
    </lineage>
</organism>
<dbReference type="AlphaFoldDB" id="D6GRL3"/>
<sequence>MGGRLIFISLISFLGISFLAIIAGMYFYMKRTVSGGKSLLDEAVNMEENTSRMTLGELLVYVSAILVALLFAVRLMDRGGSGFANLAKFIVLPPVMAFFNARKRTGRSVFVIMGAVIFSFYMFMVYIIIGVPVKAPVLTINDTEITMAHTTVSDIVADGFDIYIKQSDSPHRDYGTLLSSGIFQKYPCDRSVLVEKGFRRNSDSIYYSPYLLVKDGVVIGSIGLYGHKTEDIALEDCKIIHFKCDEDCVAAARAKAMHYRLDNMELLNPLKLETLQKTFDKKLWLFPPSNPTDVTQLHYGIKWSSGSDHLFWNEYYAYIHFDESNHMTEFEISTEVARDWNE</sequence>
<gene>
    <name evidence="2" type="ordered locus">HMPREF0389_00219</name>
</gene>